<accession>A0ABT9ZBK4</accession>
<dbReference type="Proteomes" id="UP001234495">
    <property type="component" value="Unassembled WGS sequence"/>
</dbReference>
<dbReference type="EMBL" id="JAUSUD010000003">
    <property type="protein sequence ID" value="MDQ0229644.1"/>
    <property type="molecule type" value="Genomic_DNA"/>
</dbReference>
<feature type="transmembrane region" description="Helical" evidence="1">
    <location>
        <begin position="102"/>
        <end position="120"/>
    </location>
</feature>
<proteinExistence type="predicted"/>
<comment type="caution">
    <text evidence="2">The sequence shown here is derived from an EMBL/GenBank/DDBJ whole genome shotgun (WGS) entry which is preliminary data.</text>
</comment>
<feature type="transmembrane region" description="Helical" evidence="1">
    <location>
        <begin position="38"/>
        <end position="57"/>
    </location>
</feature>
<protein>
    <submittedName>
        <fullName evidence="2">Uncharacterized protein</fullName>
    </submittedName>
</protein>
<evidence type="ECO:0000313" key="2">
    <source>
        <dbReference type="EMBL" id="MDQ0229644.1"/>
    </source>
</evidence>
<feature type="transmembrane region" description="Helical" evidence="1">
    <location>
        <begin position="64"/>
        <end position="82"/>
    </location>
</feature>
<keyword evidence="1" id="KW-0812">Transmembrane</keyword>
<keyword evidence="1" id="KW-0472">Membrane</keyword>
<sequence length="131" mass="15618">MQRYLPAAIGMCLYLVGEGLYAEKKKWMWYPVSVKPNALIGLPLTFGPFLVGALWIMKYTYGKFKHFLILNIIIDNFFSYVVMDWFKKINYVYLVNLSKFKLSLVFLIKTFLLYLFQIIYDKTVYKKDQHL</sequence>
<keyword evidence="1" id="KW-1133">Transmembrane helix</keyword>
<keyword evidence="3" id="KW-1185">Reference proteome</keyword>
<name>A0ABT9ZBK4_9BACI</name>
<gene>
    <name evidence="2" type="ORF">J2S19_000896</name>
</gene>
<dbReference type="RefSeq" id="WP_307337727.1">
    <property type="nucleotide sequence ID" value="NZ_JAUSUD010000003.1"/>
</dbReference>
<evidence type="ECO:0000256" key="1">
    <source>
        <dbReference type="SAM" id="Phobius"/>
    </source>
</evidence>
<organism evidence="2 3">
    <name type="scientific">Metabacillus malikii</name>
    <dbReference type="NCBI Taxonomy" id="1504265"/>
    <lineage>
        <taxon>Bacteria</taxon>
        <taxon>Bacillati</taxon>
        <taxon>Bacillota</taxon>
        <taxon>Bacilli</taxon>
        <taxon>Bacillales</taxon>
        <taxon>Bacillaceae</taxon>
        <taxon>Metabacillus</taxon>
    </lineage>
</organism>
<reference evidence="2 3" key="1">
    <citation type="submission" date="2023-07" db="EMBL/GenBank/DDBJ databases">
        <title>Genomic Encyclopedia of Type Strains, Phase IV (KMG-IV): sequencing the most valuable type-strain genomes for metagenomic binning, comparative biology and taxonomic classification.</title>
        <authorList>
            <person name="Goeker M."/>
        </authorList>
    </citation>
    <scope>NUCLEOTIDE SEQUENCE [LARGE SCALE GENOMIC DNA]</scope>
    <source>
        <strain evidence="2 3">DSM 29005</strain>
    </source>
</reference>
<evidence type="ECO:0000313" key="3">
    <source>
        <dbReference type="Proteomes" id="UP001234495"/>
    </source>
</evidence>